<dbReference type="InterPro" id="IPR051923">
    <property type="entry name" value="Glycosyl_Hydrolase_39"/>
</dbReference>
<dbReference type="GO" id="GO:0004553">
    <property type="term" value="F:hydrolase activity, hydrolyzing O-glycosyl compounds"/>
    <property type="evidence" value="ECO:0007669"/>
    <property type="project" value="TreeGrafter"/>
</dbReference>
<sequence length="531" mass="57912">MRKFMFKTLCLLMATGALFFWFRSDASVLAASSALGMDDSSGWLASNSQDSKAFDILESINANMLRVDMPWNEIERSSGAFSWSYQTDAGYVDYDQLFARLEKRGIKPVVVLSGGPVFLSHLYPQQPVSSESLLENWKNYVRSVVQQYGDQVDYWQIGAGLNDPGSWGALLFPAATTDPQADPDIDLYAEMLKSAYAIIKSNGAGNMVILGDLTLGGDCANHPLFYLQNLAENDAWYAFDIVSVSLPALDEAPEYAVVDSCGFSPAQSSGSSLTDPVKVISDYIDETGRKSLWIQDLTYNSNVLTAKAAERVTLPEVVESDYLTRASGLLLAAGGADKVFWDYTPESGRPAVIALQSYANLSKTLSSNGSSAQQINSQEFTTLRFRNNGRISILAWHNRGGDEAQALVIPDVDGYKLYGFSTDAESLKTSKGVRMDVDAGGSTALLISERPVLISGRPEDIKESLNMMLNDSASQASQGLQSKLSGWAQVQKAKAADQLGNWVAEQQASLLDILRSSFQQWLRQSLGLAKQ</sequence>
<dbReference type="RefSeq" id="WP_158674953.1">
    <property type="nucleotide sequence ID" value="NZ_AP018437.1"/>
</dbReference>
<dbReference type="EMBL" id="QUMS01000006">
    <property type="protein sequence ID" value="REG04632.1"/>
    <property type="molecule type" value="Genomic_DNA"/>
</dbReference>
<reference evidence="2 3" key="1">
    <citation type="submission" date="2018-08" db="EMBL/GenBank/DDBJ databases">
        <title>Genomic Encyclopedia of Type Strains, Phase IV (KMG-IV): sequencing the most valuable type-strain genomes for metagenomic binning, comparative biology and taxonomic classification.</title>
        <authorList>
            <person name="Goeker M."/>
        </authorList>
    </citation>
    <scope>NUCLEOTIDE SEQUENCE [LARGE SCALE GENOMIC DNA]</scope>
    <source>
        <strain evidence="2 3">DSM 23923</strain>
    </source>
</reference>
<feature type="signal peptide" evidence="1">
    <location>
        <begin position="1"/>
        <end position="26"/>
    </location>
</feature>
<dbReference type="PANTHER" id="PTHR12631:SF10">
    <property type="entry name" value="BETA-XYLOSIDASE-LIKE PROTEIN-RELATED"/>
    <property type="match status" value="1"/>
</dbReference>
<evidence type="ECO:0000256" key="1">
    <source>
        <dbReference type="SAM" id="SignalP"/>
    </source>
</evidence>
<dbReference type="Proteomes" id="UP000256388">
    <property type="component" value="Unassembled WGS sequence"/>
</dbReference>
<comment type="caution">
    <text evidence="2">The sequence shown here is derived from an EMBL/GenBank/DDBJ whole genome shotgun (WGS) entry which is preliminary data.</text>
</comment>
<dbReference type="SUPFAM" id="SSF51445">
    <property type="entry name" value="(Trans)glycosidases"/>
    <property type="match status" value="1"/>
</dbReference>
<dbReference type="OrthoDB" id="9776971at2"/>
<feature type="chain" id="PRO_5030063577" evidence="1">
    <location>
        <begin position="27"/>
        <end position="531"/>
    </location>
</feature>
<dbReference type="InterPro" id="IPR001360">
    <property type="entry name" value="Glyco_hydro_1"/>
</dbReference>
<organism evidence="2 3">
    <name type="scientific">Pelolinea submarina</name>
    <dbReference type="NCBI Taxonomy" id="913107"/>
    <lineage>
        <taxon>Bacteria</taxon>
        <taxon>Bacillati</taxon>
        <taxon>Chloroflexota</taxon>
        <taxon>Anaerolineae</taxon>
        <taxon>Anaerolineales</taxon>
        <taxon>Anaerolineaceae</taxon>
        <taxon>Pelolinea</taxon>
    </lineage>
</organism>
<dbReference type="Pfam" id="PF00232">
    <property type="entry name" value="Glyco_hydro_1"/>
    <property type="match status" value="1"/>
</dbReference>
<dbReference type="Gene3D" id="3.20.20.80">
    <property type="entry name" value="Glycosidases"/>
    <property type="match status" value="1"/>
</dbReference>
<name>A0A347ZPX2_9CHLR</name>
<keyword evidence="2" id="KW-0378">Hydrolase</keyword>
<keyword evidence="3" id="KW-1185">Reference proteome</keyword>
<evidence type="ECO:0000313" key="3">
    <source>
        <dbReference type="Proteomes" id="UP000256388"/>
    </source>
</evidence>
<protein>
    <submittedName>
        <fullName evidence="2">Glycosyl hydrolase family 1</fullName>
    </submittedName>
</protein>
<accession>A0A347ZPX2</accession>
<evidence type="ECO:0000313" key="2">
    <source>
        <dbReference type="EMBL" id="REG04632.1"/>
    </source>
</evidence>
<proteinExistence type="predicted"/>
<dbReference type="AlphaFoldDB" id="A0A347ZPX2"/>
<dbReference type="InterPro" id="IPR017853">
    <property type="entry name" value="GH"/>
</dbReference>
<gene>
    <name evidence="2" type="ORF">DFR64_2979</name>
</gene>
<keyword evidence="1" id="KW-0732">Signal</keyword>
<dbReference type="PANTHER" id="PTHR12631">
    <property type="entry name" value="ALPHA-L-IDURONIDASE"/>
    <property type="match status" value="1"/>
</dbReference>